<evidence type="ECO:0000256" key="3">
    <source>
        <dbReference type="ARBA" id="ARBA00011914"/>
    </source>
</evidence>
<evidence type="ECO:0000256" key="7">
    <source>
        <dbReference type="ARBA" id="ARBA00022679"/>
    </source>
</evidence>
<evidence type="ECO:0000256" key="1">
    <source>
        <dbReference type="ARBA" id="ARBA00004123"/>
    </source>
</evidence>
<dbReference type="GO" id="GO:0005634">
    <property type="term" value="C:nucleus"/>
    <property type="evidence" value="ECO:0007669"/>
    <property type="project" value="UniProtKB-SubCell"/>
</dbReference>
<dbReference type="EMBL" id="GECZ01028508">
    <property type="protein sequence ID" value="JAS41261.1"/>
    <property type="molecule type" value="Transcribed_RNA"/>
</dbReference>
<evidence type="ECO:0000313" key="9">
    <source>
        <dbReference type="EMBL" id="JAS41261.1"/>
    </source>
</evidence>
<dbReference type="EC" id="2.1.1.60" evidence="3"/>
<evidence type="ECO:0000256" key="5">
    <source>
        <dbReference type="ARBA" id="ARBA00022490"/>
    </source>
</evidence>
<keyword evidence="8" id="KW-0539">Nucleus</keyword>
<sequence length="295" mass="33323">MNGGCQNHNEMARKRWKLLARALHRNKEETDQLSEDIISVRRITSFGLMNLRQLENISNDLDALWFEYSTNIHQETFSLKIRHLIKMITPVELMGFNNTGNVCVWPSEEVLAYYALCNKEAFDGKTILELGGGMTCLAGLLIAKYTQASKVCLTDGNISSVGNVRNIIDENGFKDSSRISCAVLKWGSMGKSKTLYDIVLAADCLFFDDGRSDLVTTMWASLVENGQALVTAPKRGTTLDKFKAEAEEVGFVCTILEYYNQQIWDRHLQLKAGNINYDEDIHYPILLHLLKPKSQ</sequence>
<dbReference type="Pfam" id="PF10294">
    <property type="entry name" value="Methyltransf_16"/>
    <property type="match status" value="1"/>
</dbReference>
<dbReference type="InterPro" id="IPR025800">
    <property type="entry name" value="CaM-Lys-N-MeTrfase"/>
</dbReference>
<dbReference type="GO" id="GO:0018025">
    <property type="term" value="F:calmodulin-lysine N-methyltransferase activity"/>
    <property type="evidence" value="ECO:0007669"/>
    <property type="project" value="UniProtKB-EC"/>
</dbReference>
<dbReference type="GO" id="GO:0032259">
    <property type="term" value="P:methylation"/>
    <property type="evidence" value="ECO:0007669"/>
    <property type="project" value="UniProtKB-KW"/>
</dbReference>
<reference evidence="10" key="1">
    <citation type="submission" date="2015-11" db="EMBL/GenBank/DDBJ databases">
        <title>De novo transcriptome assembly of four potential Pierce s Disease insect vectors from Arizona vineyards.</title>
        <authorList>
            <person name="Tassone E.E."/>
        </authorList>
    </citation>
    <scope>NUCLEOTIDE SEQUENCE</scope>
</reference>
<evidence type="ECO:0000256" key="2">
    <source>
        <dbReference type="ARBA" id="ARBA00004496"/>
    </source>
</evidence>
<keyword evidence="7" id="KW-0808">Transferase</keyword>
<dbReference type="InterPro" id="IPR029063">
    <property type="entry name" value="SAM-dependent_MTases_sf"/>
</dbReference>
<name>A0A1B6H4T2_9HEMI</name>
<accession>A0A1B6H4T2</accession>
<gene>
    <name evidence="10" type="ORF">g.34792</name>
    <name evidence="9" type="ORF">g.34794</name>
</gene>
<dbReference type="AlphaFoldDB" id="A0A1B6H4T2"/>
<organism evidence="10">
    <name type="scientific">Cuerna arida</name>
    <dbReference type="NCBI Taxonomy" id="1464854"/>
    <lineage>
        <taxon>Eukaryota</taxon>
        <taxon>Metazoa</taxon>
        <taxon>Ecdysozoa</taxon>
        <taxon>Arthropoda</taxon>
        <taxon>Hexapoda</taxon>
        <taxon>Insecta</taxon>
        <taxon>Pterygota</taxon>
        <taxon>Neoptera</taxon>
        <taxon>Paraneoptera</taxon>
        <taxon>Hemiptera</taxon>
        <taxon>Auchenorrhyncha</taxon>
        <taxon>Membracoidea</taxon>
        <taxon>Cicadellidae</taxon>
        <taxon>Cicadellinae</taxon>
        <taxon>Proconiini</taxon>
        <taxon>Cuerna</taxon>
    </lineage>
</organism>
<evidence type="ECO:0000256" key="4">
    <source>
        <dbReference type="ARBA" id="ARBA00020594"/>
    </source>
</evidence>
<dbReference type="SUPFAM" id="SSF53335">
    <property type="entry name" value="S-adenosyl-L-methionine-dependent methyltransferases"/>
    <property type="match status" value="1"/>
</dbReference>
<comment type="subcellular location">
    <subcellularLocation>
        <location evidence="2">Cytoplasm</location>
    </subcellularLocation>
    <subcellularLocation>
        <location evidence="1">Nucleus</location>
    </subcellularLocation>
</comment>
<dbReference type="PANTHER" id="PTHR13539:SF3">
    <property type="entry name" value="CALMODULIN-LYSINE N-METHYLTRANSFERASE"/>
    <property type="match status" value="1"/>
</dbReference>
<evidence type="ECO:0000256" key="6">
    <source>
        <dbReference type="ARBA" id="ARBA00022603"/>
    </source>
</evidence>
<evidence type="ECO:0000256" key="8">
    <source>
        <dbReference type="ARBA" id="ARBA00023242"/>
    </source>
</evidence>
<dbReference type="Gene3D" id="3.40.50.150">
    <property type="entry name" value="Vaccinia Virus protein VP39"/>
    <property type="match status" value="1"/>
</dbReference>
<proteinExistence type="predicted"/>
<protein>
    <recommendedName>
        <fullName evidence="4">Calmodulin-lysine N-methyltransferase</fullName>
        <ecNumber evidence="3">2.1.1.60</ecNumber>
    </recommendedName>
</protein>
<dbReference type="InterPro" id="IPR019410">
    <property type="entry name" value="Methyltransf_16"/>
</dbReference>
<dbReference type="GO" id="GO:0005737">
    <property type="term" value="C:cytoplasm"/>
    <property type="evidence" value="ECO:0007669"/>
    <property type="project" value="UniProtKB-SubCell"/>
</dbReference>
<keyword evidence="5" id="KW-0963">Cytoplasm</keyword>
<dbReference type="PANTHER" id="PTHR13539">
    <property type="entry name" value="CALMODULIN-LYSINE N-METHYLTRANSFERASE"/>
    <property type="match status" value="1"/>
</dbReference>
<dbReference type="EMBL" id="GECZ01000064">
    <property type="protein sequence ID" value="JAS69705.1"/>
    <property type="molecule type" value="Transcribed_RNA"/>
</dbReference>
<keyword evidence="6" id="KW-0489">Methyltransferase</keyword>
<evidence type="ECO:0000313" key="10">
    <source>
        <dbReference type="EMBL" id="JAS69705.1"/>
    </source>
</evidence>